<keyword evidence="1" id="KW-0831">Ubiquinone biosynthesis</keyword>
<comment type="function">
    <text evidence="1">Required for efficient ubiquinone (coenzyme Q) biosynthesis. UbiK is probably an accessory factor of Ubi enzymes and facilitates ubiquinone biosynthesis by acting as an assembly factor, a targeting factor, or both.</text>
</comment>
<dbReference type="InterPro" id="IPR007475">
    <property type="entry name" value="UbiK"/>
</dbReference>
<proteinExistence type="inferred from homology"/>
<accession>A0A831RR10</accession>
<name>A0A831RR10_9GAMM</name>
<gene>
    <name evidence="1" type="primary">ubiK</name>
    <name evidence="2" type="ORF">ENI96_14230</name>
</gene>
<comment type="similarity">
    <text evidence="1">Belongs to the UbiK family.</text>
</comment>
<protein>
    <recommendedName>
        <fullName evidence="1">Ubiquinone biosynthesis accessory factor UbiK</fullName>
    </recommendedName>
</protein>
<comment type="pathway">
    <text evidence="1">Cofactor biosynthesis; ubiquinone biosynthesis.</text>
</comment>
<dbReference type="GO" id="GO:0005829">
    <property type="term" value="C:cytosol"/>
    <property type="evidence" value="ECO:0007669"/>
    <property type="project" value="TreeGrafter"/>
</dbReference>
<dbReference type="EMBL" id="DRKP01000181">
    <property type="protein sequence ID" value="HEB97575.1"/>
    <property type="molecule type" value="Genomic_DNA"/>
</dbReference>
<keyword evidence="1" id="KW-0175">Coiled coil</keyword>
<dbReference type="NCBIfam" id="NF047835">
    <property type="entry name" value="UbiqAccUbiK"/>
    <property type="match status" value="1"/>
</dbReference>
<dbReference type="PANTHER" id="PTHR38040:SF1">
    <property type="entry name" value="UBIQUINONE BIOSYNTHESIS ACCESSORY FACTOR UBIK"/>
    <property type="match status" value="1"/>
</dbReference>
<dbReference type="AlphaFoldDB" id="A0A831RR10"/>
<feature type="coiled-coil region" evidence="1">
    <location>
        <begin position="52"/>
        <end position="79"/>
    </location>
</feature>
<dbReference type="Pfam" id="PF04380">
    <property type="entry name" value="BMFP"/>
    <property type="match status" value="1"/>
</dbReference>
<comment type="caution">
    <text evidence="2">The sequence shown here is derived from an EMBL/GenBank/DDBJ whole genome shotgun (WGS) entry which is preliminary data.</text>
</comment>
<keyword evidence="1" id="KW-0963">Cytoplasm</keyword>
<comment type="subcellular location">
    <subcellularLocation>
        <location evidence="1">Cytoplasm</location>
    </subcellularLocation>
</comment>
<dbReference type="Proteomes" id="UP000886251">
    <property type="component" value="Unassembled WGS sequence"/>
</dbReference>
<dbReference type="HAMAP" id="MF_02216">
    <property type="entry name" value="UbiK"/>
    <property type="match status" value="1"/>
</dbReference>
<evidence type="ECO:0000313" key="2">
    <source>
        <dbReference type="EMBL" id="HEB97575.1"/>
    </source>
</evidence>
<dbReference type="UniPathway" id="UPA00232"/>
<organism evidence="2">
    <name type="scientific">Sedimenticola thiotaurini</name>
    <dbReference type="NCBI Taxonomy" id="1543721"/>
    <lineage>
        <taxon>Bacteria</taxon>
        <taxon>Pseudomonadati</taxon>
        <taxon>Pseudomonadota</taxon>
        <taxon>Gammaproteobacteria</taxon>
        <taxon>Chromatiales</taxon>
        <taxon>Sedimenticolaceae</taxon>
        <taxon>Sedimenticola</taxon>
    </lineage>
</organism>
<dbReference type="PANTHER" id="PTHR38040">
    <property type="entry name" value="UBIQUINONE BIOSYNTHESIS ACCESSORY FACTOR UBIK"/>
    <property type="match status" value="1"/>
</dbReference>
<evidence type="ECO:0000256" key="1">
    <source>
        <dbReference type="HAMAP-Rule" id="MF_02216"/>
    </source>
</evidence>
<dbReference type="GO" id="GO:0006744">
    <property type="term" value="P:ubiquinone biosynthetic process"/>
    <property type="evidence" value="ECO:0007669"/>
    <property type="project" value="UniProtKB-UniRule"/>
</dbReference>
<reference evidence="2" key="1">
    <citation type="journal article" date="2020" name="mSystems">
        <title>Genome- and Community-Level Interaction Insights into Carbon Utilization and Element Cycling Functions of Hydrothermarchaeota in Hydrothermal Sediment.</title>
        <authorList>
            <person name="Zhou Z."/>
            <person name="Liu Y."/>
            <person name="Xu W."/>
            <person name="Pan J."/>
            <person name="Luo Z.H."/>
            <person name="Li M."/>
        </authorList>
    </citation>
    <scope>NUCLEOTIDE SEQUENCE [LARGE SCALE GENOMIC DNA]</scope>
    <source>
        <strain evidence="2">HyVt-443</strain>
    </source>
</reference>
<sequence>MIDPKLLDDLARRMAGSIPTGLQSLQQDLQKSLRSALESGLSHLDLVTREEFDVQTAVLARTREKLERLERQVAELERQAGMNPEGSPEKN</sequence>